<sequence length="158" mass="17625">MAGDRLIGRKVNTPLAAVPRVLWFAPGRRTPREYLVPAIHQPEGRDTYTGSPPLGILHVGIVSDDTAGRRVFLGDLPRALHSDAPPYSPRFYFIGSQDLDVKSHPNIFTLRSMSTRIPPSFSLAPSRTGLVAERQRNGPARQYVYALSRKHPVFTLRK</sequence>
<dbReference type="EMBL" id="JARBHB010000003">
    <property type="protein sequence ID" value="KAJ8890632.1"/>
    <property type="molecule type" value="Genomic_DNA"/>
</dbReference>
<evidence type="ECO:0000313" key="2">
    <source>
        <dbReference type="Proteomes" id="UP001159363"/>
    </source>
</evidence>
<keyword evidence="2" id="KW-1185">Reference proteome</keyword>
<comment type="caution">
    <text evidence="1">The sequence shown here is derived from an EMBL/GenBank/DDBJ whole genome shotgun (WGS) entry which is preliminary data.</text>
</comment>
<evidence type="ECO:0000313" key="1">
    <source>
        <dbReference type="EMBL" id="KAJ8890632.1"/>
    </source>
</evidence>
<gene>
    <name evidence="1" type="ORF">PR048_010141</name>
</gene>
<reference evidence="1 2" key="1">
    <citation type="submission" date="2023-02" db="EMBL/GenBank/DDBJ databases">
        <title>LHISI_Scaffold_Assembly.</title>
        <authorList>
            <person name="Stuart O.P."/>
            <person name="Cleave R."/>
            <person name="Magrath M.J.L."/>
            <person name="Mikheyev A.S."/>
        </authorList>
    </citation>
    <scope>NUCLEOTIDE SEQUENCE [LARGE SCALE GENOMIC DNA]</scope>
    <source>
        <strain evidence="1">Daus_M_001</strain>
        <tissue evidence="1">Leg muscle</tissue>
    </source>
</reference>
<protein>
    <submittedName>
        <fullName evidence="1">Uncharacterized protein</fullName>
    </submittedName>
</protein>
<dbReference type="Proteomes" id="UP001159363">
    <property type="component" value="Chromosome 3"/>
</dbReference>
<name>A0ABQ9I2A9_9NEOP</name>
<organism evidence="1 2">
    <name type="scientific">Dryococelus australis</name>
    <dbReference type="NCBI Taxonomy" id="614101"/>
    <lineage>
        <taxon>Eukaryota</taxon>
        <taxon>Metazoa</taxon>
        <taxon>Ecdysozoa</taxon>
        <taxon>Arthropoda</taxon>
        <taxon>Hexapoda</taxon>
        <taxon>Insecta</taxon>
        <taxon>Pterygota</taxon>
        <taxon>Neoptera</taxon>
        <taxon>Polyneoptera</taxon>
        <taxon>Phasmatodea</taxon>
        <taxon>Verophasmatodea</taxon>
        <taxon>Anareolatae</taxon>
        <taxon>Phasmatidae</taxon>
        <taxon>Eurycanthinae</taxon>
        <taxon>Dryococelus</taxon>
    </lineage>
</organism>
<proteinExistence type="predicted"/>
<accession>A0ABQ9I2A9</accession>